<dbReference type="EMBL" id="LVKB01000074">
    <property type="protein sequence ID" value="ORD96587.1"/>
    <property type="molecule type" value="Genomic_DNA"/>
</dbReference>
<dbReference type="PROSITE" id="PS50127">
    <property type="entry name" value="UBC_2"/>
    <property type="match status" value="1"/>
</dbReference>
<gene>
    <name evidence="6" type="primary">UB2D1</name>
    <name evidence="6" type="ORF">HERIO_1481</name>
</gene>
<evidence type="ECO:0000313" key="6">
    <source>
        <dbReference type="EMBL" id="ORD96587.1"/>
    </source>
</evidence>
<dbReference type="InterPro" id="IPR016135">
    <property type="entry name" value="UBQ-conjugating_enzyme/RWD"/>
</dbReference>
<dbReference type="PANTHER" id="PTHR24068">
    <property type="entry name" value="UBIQUITIN-CONJUGATING ENZYME E2"/>
    <property type="match status" value="1"/>
</dbReference>
<dbReference type="VEuPathDB" id="MicrosporidiaDB:A0H76_115"/>
<keyword evidence="2 4" id="KW-0833">Ubl conjugation pathway</keyword>
<evidence type="ECO:0000259" key="5">
    <source>
        <dbReference type="PROSITE" id="PS50127"/>
    </source>
</evidence>
<evidence type="ECO:0000256" key="4">
    <source>
        <dbReference type="RuleBase" id="RU362109"/>
    </source>
</evidence>
<dbReference type="SMART" id="SM00212">
    <property type="entry name" value="UBCc"/>
    <property type="match status" value="1"/>
</dbReference>
<keyword evidence="4" id="KW-0067">ATP-binding</keyword>
<dbReference type="InterPro" id="IPR023313">
    <property type="entry name" value="UBQ-conjugating_AS"/>
</dbReference>
<keyword evidence="1" id="KW-0808">Transferase</keyword>
<dbReference type="VEuPathDB" id="MicrosporidiaDB:HERIO_1481"/>
<dbReference type="Pfam" id="PF00179">
    <property type="entry name" value="UQ_con"/>
    <property type="match status" value="1"/>
</dbReference>
<proteinExistence type="inferred from homology"/>
<feature type="active site" description="Glycyl thioester intermediate" evidence="3">
    <location>
        <position position="35"/>
    </location>
</feature>
<accession>A0A1X0QA03</accession>
<protein>
    <submittedName>
        <fullName evidence="6">UB2D1</fullName>
    </submittedName>
</protein>
<keyword evidence="4" id="KW-0547">Nucleotide-binding</keyword>
<dbReference type="InterPro" id="IPR000608">
    <property type="entry name" value="UBC"/>
</dbReference>
<dbReference type="OrthoDB" id="7851174at2759"/>
<evidence type="ECO:0000256" key="3">
    <source>
        <dbReference type="PROSITE-ProRule" id="PRU10133"/>
    </source>
</evidence>
<dbReference type="PROSITE" id="PS00183">
    <property type="entry name" value="UBC_1"/>
    <property type="match status" value="1"/>
</dbReference>
<comment type="caution">
    <text evidence="6">The sequence shown here is derived from an EMBL/GenBank/DDBJ whole genome shotgun (WGS) entry which is preliminary data.</text>
</comment>
<name>A0A1X0QA03_9MICR</name>
<dbReference type="SUPFAM" id="SSF54495">
    <property type="entry name" value="UBC-like"/>
    <property type="match status" value="1"/>
</dbReference>
<comment type="similarity">
    <text evidence="4">Belongs to the ubiquitin-conjugating enzyme family.</text>
</comment>
<dbReference type="Proteomes" id="UP000192356">
    <property type="component" value="Unassembled WGS sequence"/>
</dbReference>
<evidence type="ECO:0000256" key="1">
    <source>
        <dbReference type="ARBA" id="ARBA00022679"/>
    </source>
</evidence>
<sequence>MLVIKIPNTYPYSPPVVIFETPIYHPNINSQGAICISTLGKDWSPALTIDKALLAIMSMLDKPNAYDPLCPDAAELYLTNYKAYKKRVRDTCERSNCVKKPDQNLDLNDKNLE</sequence>
<dbReference type="GO" id="GO:0005524">
    <property type="term" value="F:ATP binding"/>
    <property type="evidence" value="ECO:0007669"/>
    <property type="project" value="UniProtKB-UniRule"/>
</dbReference>
<dbReference type="Gene3D" id="3.10.110.10">
    <property type="entry name" value="Ubiquitin Conjugating Enzyme"/>
    <property type="match status" value="1"/>
</dbReference>
<reference evidence="6 7" key="1">
    <citation type="journal article" date="2017" name="Environ. Microbiol.">
        <title>Decay of the glycolytic pathway and adaptation to intranuclear parasitism within Enterocytozoonidae microsporidia.</title>
        <authorList>
            <person name="Wiredu Boakye D."/>
            <person name="Jaroenlak P."/>
            <person name="Prachumwat A."/>
            <person name="Williams T.A."/>
            <person name="Bateman K.S."/>
            <person name="Itsathitphaisarn O."/>
            <person name="Sritunyalucksana K."/>
            <person name="Paszkiewicz K.H."/>
            <person name="Moore K.A."/>
            <person name="Stentiford G.D."/>
            <person name="Williams B.A."/>
        </authorList>
    </citation>
    <scope>NUCLEOTIDE SEQUENCE [LARGE SCALE GENOMIC DNA]</scope>
    <source>
        <strain evidence="6 7">GB1</strain>
    </source>
</reference>
<keyword evidence="7" id="KW-1185">Reference proteome</keyword>
<organism evidence="6 7">
    <name type="scientific">Hepatospora eriocheir</name>
    <dbReference type="NCBI Taxonomy" id="1081669"/>
    <lineage>
        <taxon>Eukaryota</taxon>
        <taxon>Fungi</taxon>
        <taxon>Fungi incertae sedis</taxon>
        <taxon>Microsporidia</taxon>
        <taxon>Hepatosporidae</taxon>
        <taxon>Hepatospora</taxon>
    </lineage>
</organism>
<evidence type="ECO:0000256" key="2">
    <source>
        <dbReference type="ARBA" id="ARBA00022786"/>
    </source>
</evidence>
<dbReference type="AlphaFoldDB" id="A0A1X0QA03"/>
<dbReference type="GO" id="GO:0016740">
    <property type="term" value="F:transferase activity"/>
    <property type="evidence" value="ECO:0007669"/>
    <property type="project" value="UniProtKB-KW"/>
</dbReference>
<feature type="domain" description="UBC core" evidence="5">
    <location>
        <begin position="1"/>
        <end position="97"/>
    </location>
</feature>
<evidence type="ECO:0000313" key="7">
    <source>
        <dbReference type="Proteomes" id="UP000192356"/>
    </source>
</evidence>